<evidence type="ECO:0000313" key="3">
    <source>
        <dbReference type="Proteomes" id="UP000494256"/>
    </source>
</evidence>
<evidence type="ECO:0000313" key="2">
    <source>
        <dbReference type="EMBL" id="CAB3236068.1"/>
    </source>
</evidence>
<dbReference type="Proteomes" id="UP000494256">
    <property type="component" value="Unassembled WGS sequence"/>
</dbReference>
<feature type="compositionally biased region" description="Basic and acidic residues" evidence="1">
    <location>
        <begin position="7"/>
        <end position="25"/>
    </location>
</feature>
<gene>
    <name evidence="2" type="ORF">APLA_LOCUS7209</name>
</gene>
<comment type="caution">
    <text evidence="2">The sequence shown here is derived from an EMBL/GenBank/DDBJ whole genome shotgun (WGS) entry which is preliminary data.</text>
</comment>
<organism evidence="2 3">
    <name type="scientific">Arctia plantaginis</name>
    <name type="common">Wood tiger moth</name>
    <name type="synonym">Phalaena plantaginis</name>
    <dbReference type="NCBI Taxonomy" id="874455"/>
    <lineage>
        <taxon>Eukaryota</taxon>
        <taxon>Metazoa</taxon>
        <taxon>Ecdysozoa</taxon>
        <taxon>Arthropoda</taxon>
        <taxon>Hexapoda</taxon>
        <taxon>Insecta</taxon>
        <taxon>Pterygota</taxon>
        <taxon>Neoptera</taxon>
        <taxon>Endopterygota</taxon>
        <taxon>Lepidoptera</taxon>
        <taxon>Glossata</taxon>
        <taxon>Ditrysia</taxon>
        <taxon>Noctuoidea</taxon>
        <taxon>Erebidae</taxon>
        <taxon>Arctiinae</taxon>
        <taxon>Arctia</taxon>
    </lineage>
</organism>
<dbReference type="AlphaFoldDB" id="A0A8S0ZVT3"/>
<protein>
    <submittedName>
        <fullName evidence="2">Uncharacterized protein</fullName>
    </submittedName>
</protein>
<sequence length="86" mass="9707">MPLSTNFRREMLRSIKDAKKSKDDQDTSNNTQKNNPDQNLDNNGSSKKDGNSKAVTKTASPGPANNTNTIIRNVYFAYYRLHCLEI</sequence>
<reference evidence="2 3" key="1">
    <citation type="submission" date="2020-04" db="EMBL/GenBank/DDBJ databases">
        <authorList>
            <person name="Wallbank WR R."/>
            <person name="Pardo Diaz C."/>
            <person name="Kozak K."/>
            <person name="Martin S."/>
            <person name="Jiggins C."/>
            <person name="Moest M."/>
            <person name="Warren A I."/>
            <person name="Byers J.R.P. K."/>
            <person name="Montejo-Kovacevich G."/>
            <person name="Yen C E."/>
        </authorList>
    </citation>
    <scope>NUCLEOTIDE SEQUENCE [LARGE SCALE GENOMIC DNA]</scope>
</reference>
<evidence type="ECO:0000256" key="1">
    <source>
        <dbReference type="SAM" id="MobiDB-lite"/>
    </source>
</evidence>
<accession>A0A8S0ZVT3</accession>
<dbReference type="OrthoDB" id="8185860at2759"/>
<proteinExistence type="predicted"/>
<feature type="compositionally biased region" description="Polar residues" evidence="1">
    <location>
        <begin position="53"/>
        <end position="67"/>
    </location>
</feature>
<name>A0A8S0ZVT3_ARCPL</name>
<feature type="region of interest" description="Disordered" evidence="1">
    <location>
        <begin position="1"/>
        <end position="67"/>
    </location>
</feature>
<dbReference type="EMBL" id="CADEBD010000300">
    <property type="protein sequence ID" value="CAB3236068.1"/>
    <property type="molecule type" value="Genomic_DNA"/>
</dbReference>
<feature type="compositionally biased region" description="Polar residues" evidence="1">
    <location>
        <begin position="27"/>
        <end position="45"/>
    </location>
</feature>